<reference evidence="1 2" key="1">
    <citation type="submission" date="2016-02" db="EMBL/GenBank/DDBJ databases">
        <title>Band-tailed pigeon sequencing and assembly.</title>
        <authorList>
            <person name="Soares A.E."/>
            <person name="Novak B.J."/>
            <person name="Rice E.S."/>
            <person name="O'Connell B."/>
            <person name="Chang D."/>
            <person name="Weber S."/>
            <person name="Shapiro B."/>
        </authorList>
    </citation>
    <scope>NUCLEOTIDE SEQUENCE [LARGE SCALE GENOMIC DNA]</scope>
    <source>
        <strain evidence="1">BTP2013</strain>
        <tissue evidence="1">Blood</tissue>
    </source>
</reference>
<name>A0A1V4KDX4_PATFA</name>
<comment type="caution">
    <text evidence="1">The sequence shown here is derived from an EMBL/GenBank/DDBJ whole genome shotgun (WGS) entry which is preliminary data.</text>
</comment>
<evidence type="ECO:0000313" key="1">
    <source>
        <dbReference type="EMBL" id="OPJ82679.1"/>
    </source>
</evidence>
<dbReference type="AlphaFoldDB" id="A0A1V4KDX4"/>
<evidence type="ECO:0000313" key="2">
    <source>
        <dbReference type="Proteomes" id="UP000190648"/>
    </source>
</evidence>
<organism evidence="1 2">
    <name type="scientific">Patagioenas fasciata monilis</name>
    <dbReference type="NCBI Taxonomy" id="372326"/>
    <lineage>
        <taxon>Eukaryota</taxon>
        <taxon>Metazoa</taxon>
        <taxon>Chordata</taxon>
        <taxon>Craniata</taxon>
        <taxon>Vertebrata</taxon>
        <taxon>Euteleostomi</taxon>
        <taxon>Archelosauria</taxon>
        <taxon>Archosauria</taxon>
        <taxon>Dinosauria</taxon>
        <taxon>Saurischia</taxon>
        <taxon>Theropoda</taxon>
        <taxon>Coelurosauria</taxon>
        <taxon>Aves</taxon>
        <taxon>Neognathae</taxon>
        <taxon>Neoaves</taxon>
        <taxon>Columbimorphae</taxon>
        <taxon>Columbiformes</taxon>
        <taxon>Columbidae</taxon>
        <taxon>Patagioenas</taxon>
    </lineage>
</organism>
<accession>A0A1V4KDX4</accession>
<dbReference type="Proteomes" id="UP000190648">
    <property type="component" value="Unassembled WGS sequence"/>
</dbReference>
<gene>
    <name evidence="1" type="ORF">AV530_004809</name>
</gene>
<keyword evidence="2" id="KW-1185">Reference proteome</keyword>
<protein>
    <submittedName>
        <fullName evidence="1">Uncharacterized protein</fullName>
    </submittedName>
</protein>
<sequence length="104" mass="11770">MRGCKLCHAHKEIIGNFAMKAELRCSFSISVPITVLSRRHHKIKELCSDILNMICSKVISRAFHTGKDRRRVLERATGGEKKAKEAVSRWSCISCAHPARLSEH</sequence>
<dbReference type="EMBL" id="LSYS01003456">
    <property type="protein sequence ID" value="OPJ82679.1"/>
    <property type="molecule type" value="Genomic_DNA"/>
</dbReference>
<proteinExistence type="predicted"/>